<keyword evidence="6 8" id="KW-1133">Transmembrane helix</keyword>
<evidence type="ECO:0000259" key="9">
    <source>
        <dbReference type="Pfam" id="PF13231"/>
    </source>
</evidence>
<evidence type="ECO:0000256" key="2">
    <source>
        <dbReference type="ARBA" id="ARBA00022475"/>
    </source>
</evidence>
<dbReference type="Proteomes" id="UP000229500">
    <property type="component" value="Unassembled WGS sequence"/>
</dbReference>
<comment type="caution">
    <text evidence="10">The sequence shown here is derived from an EMBL/GenBank/DDBJ whole genome shotgun (WGS) entry which is preliminary data.</text>
</comment>
<dbReference type="EMBL" id="PFEL01000088">
    <property type="protein sequence ID" value="PJE68961.1"/>
    <property type="molecule type" value="Genomic_DNA"/>
</dbReference>
<proteinExistence type="predicted"/>
<evidence type="ECO:0000313" key="10">
    <source>
        <dbReference type="EMBL" id="PJE68961.1"/>
    </source>
</evidence>
<feature type="transmembrane region" description="Helical" evidence="8">
    <location>
        <begin position="160"/>
        <end position="193"/>
    </location>
</feature>
<evidence type="ECO:0000256" key="3">
    <source>
        <dbReference type="ARBA" id="ARBA00022676"/>
    </source>
</evidence>
<dbReference type="InterPro" id="IPR050297">
    <property type="entry name" value="LipidA_mod_glycosyltrf_83"/>
</dbReference>
<evidence type="ECO:0000313" key="11">
    <source>
        <dbReference type="Proteomes" id="UP000229500"/>
    </source>
</evidence>
<sequence>KIEFLILLVILLAAAFLRLYKIEGYMTFLGDEGRDVLVVKRIIIDHKLTLLGPTASVGGFFLGPFYYYLMIPFLWAFRLNPVGPAVMVALFGIATVWLVYFTGRKFFDAKTGLLAAGLYAISPLVITYSHSSWNPNLMPFFCVLIIWLAWKIVTQDKPRWLFWLGVFFGLAIQLHYLTTFLMVIVGIYLFWFYRHFKDYFLAIAGFLVGWSPFIFFELRHSFPNFRTLYQFLLYGDETGLVVKNFAPTIADVGLRLFNRLVTNNQLILAWLTLILSLSFFFSAWLKSKSSKSKDFSTYSLLGLWLVIGIFLFGFYQKGIYDYYFGFMFPLPFLLTAFALEKIAQKRFGSWLAGGLILWLVGVNFKGVPFRYPPNRQLDQTKQIARLILEKAEGNPFNFALITGQNSDHAYRYFLEIAGAKPVTIENPQVDPERKTVTDRLLVVCEVADCQPLGHPLWEIAGFGRAEIVEQGDVSVHKIYKLKHWEGKDE</sequence>
<comment type="subcellular location">
    <subcellularLocation>
        <location evidence="1">Cell membrane</location>
        <topology evidence="1">Multi-pass membrane protein</topology>
    </subcellularLocation>
</comment>
<evidence type="ECO:0000256" key="6">
    <source>
        <dbReference type="ARBA" id="ARBA00022989"/>
    </source>
</evidence>
<organism evidence="10 11">
    <name type="scientific">Candidatus Shapirobacteria bacterium CG10_big_fil_rev_8_21_14_0_10_38_14</name>
    <dbReference type="NCBI Taxonomy" id="1974483"/>
    <lineage>
        <taxon>Bacteria</taxon>
        <taxon>Candidatus Shapironibacteriota</taxon>
    </lineage>
</organism>
<feature type="transmembrane region" description="Helical" evidence="8">
    <location>
        <begin position="297"/>
        <end position="316"/>
    </location>
</feature>
<evidence type="ECO:0000256" key="7">
    <source>
        <dbReference type="ARBA" id="ARBA00023136"/>
    </source>
</evidence>
<keyword evidence="4" id="KW-0808">Transferase</keyword>
<feature type="domain" description="Glycosyltransferase RgtA/B/C/D-like" evidence="9">
    <location>
        <begin position="84"/>
        <end position="213"/>
    </location>
</feature>
<keyword evidence="7 8" id="KW-0472">Membrane</keyword>
<feature type="transmembrane region" description="Helical" evidence="8">
    <location>
        <begin position="113"/>
        <end position="131"/>
    </location>
</feature>
<feature type="transmembrane region" description="Helical" evidence="8">
    <location>
        <begin position="322"/>
        <end position="340"/>
    </location>
</feature>
<feature type="transmembrane region" description="Helical" evidence="8">
    <location>
        <begin position="81"/>
        <end position="101"/>
    </location>
</feature>
<dbReference type="AlphaFoldDB" id="A0A2M8L548"/>
<feature type="transmembrane region" description="Helical" evidence="8">
    <location>
        <begin position="137"/>
        <end position="153"/>
    </location>
</feature>
<dbReference type="PANTHER" id="PTHR33908:SF11">
    <property type="entry name" value="MEMBRANE PROTEIN"/>
    <property type="match status" value="1"/>
</dbReference>
<feature type="non-terminal residue" evidence="10">
    <location>
        <position position="1"/>
    </location>
</feature>
<feature type="transmembrane region" description="Helical" evidence="8">
    <location>
        <begin position="6"/>
        <end position="28"/>
    </location>
</feature>
<keyword evidence="3" id="KW-0328">Glycosyltransferase</keyword>
<reference evidence="11" key="1">
    <citation type="submission" date="2017-09" db="EMBL/GenBank/DDBJ databases">
        <title>Depth-based differentiation of microbial function through sediment-hosted aquifers and enrichment of novel symbionts in the deep terrestrial subsurface.</title>
        <authorList>
            <person name="Probst A.J."/>
            <person name="Ladd B."/>
            <person name="Jarett J.K."/>
            <person name="Geller-Mcgrath D.E."/>
            <person name="Sieber C.M.K."/>
            <person name="Emerson J.B."/>
            <person name="Anantharaman K."/>
            <person name="Thomas B.C."/>
            <person name="Malmstrom R."/>
            <person name="Stieglmeier M."/>
            <person name="Klingl A."/>
            <person name="Woyke T."/>
            <person name="Ryan C.M."/>
            <person name="Banfield J.F."/>
        </authorList>
    </citation>
    <scope>NUCLEOTIDE SEQUENCE [LARGE SCALE GENOMIC DNA]</scope>
</reference>
<dbReference type="GO" id="GO:0016763">
    <property type="term" value="F:pentosyltransferase activity"/>
    <property type="evidence" value="ECO:0007669"/>
    <property type="project" value="TreeGrafter"/>
</dbReference>
<dbReference type="InterPro" id="IPR038731">
    <property type="entry name" value="RgtA/B/C-like"/>
</dbReference>
<feature type="transmembrane region" description="Helical" evidence="8">
    <location>
        <begin position="199"/>
        <end position="216"/>
    </location>
</feature>
<feature type="transmembrane region" description="Helical" evidence="8">
    <location>
        <begin position="48"/>
        <end position="69"/>
    </location>
</feature>
<accession>A0A2M8L548</accession>
<dbReference type="GO" id="GO:0005886">
    <property type="term" value="C:plasma membrane"/>
    <property type="evidence" value="ECO:0007669"/>
    <property type="project" value="UniProtKB-SubCell"/>
</dbReference>
<feature type="transmembrane region" description="Helical" evidence="8">
    <location>
        <begin position="266"/>
        <end position="285"/>
    </location>
</feature>
<evidence type="ECO:0000256" key="5">
    <source>
        <dbReference type="ARBA" id="ARBA00022692"/>
    </source>
</evidence>
<gene>
    <name evidence="10" type="ORF">COU96_02340</name>
</gene>
<name>A0A2M8L548_9BACT</name>
<evidence type="ECO:0000256" key="4">
    <source>
        <dbReference type="ARBA" id="ARBA00022679"/>
    </source>
</evidence>
<dbReference type="Pfam" id="PF13231">
    <property type="entry name" value="PMT_2"/>
    <property type="match status" value="1"/>
</dbReference>
<dbReference type="PANTHER" id="PTHR33908">
    <property type="entry name" value="MANNOSYLTRANSFERASE YKCB-RELATED"/>
    <property type="match status" value="1"/>
</dbReference>
<feature type="transmembrane region" description="Helical" evidence="8">
    <location>
        <begin position="347"/>
        <end position="364"/>
    </location>
</feature>
<evidence type="ECO:0000256" key="1">
    <source>
        <dbReference type="ARBA" id="ARBA00004651"/>
    </source>
</evidence>
<protein>
    <recommendedName>
        <fullName evidence="9">Glycosyltransferase RgtA/B/C/D-like domain-containing protein</fullName>
    </recommendedName>
</protein>
<evidence type="ECO:0000256" key="8">
    <source>
        <dbReference type="SAM" id="Phobius"/>
    </source>
</evidence>
<dbReference type="GO" id="GO:0009103">
    <property type="term" value="P:lipopolysaccharide biosynthetic process"/>
    <property type="evidence" value="ECO:0007669"/>
    <property type="project" value="UniProtKB-ARBA"/>
</dbReference>
<keyword evidence="5 8" id="KW-0812">Transmembrane</keyword>
<keyword evidence="2" id="KW-1003">Cell membrane</keyword>